<feature type="domain" description="GST N-terminal" evidence="2">
    <location>
        <begin position="9"/>
        <end position="96"/>
    </location>
</feature>
<dbReference type="InterPro" id="IPR004045">
    <property type="entry name" value="Glutathione_S-Trfase_N"/>
</dbReference>
<reference evidence="4" key="1">
    <citation type="journal article" date="2015" name="Genome Announc.">
        <title>Draft genome sequence of Talaromyces cellulolyticus strain Y-94, a source of lignocellulosic biomass-degrading enzymes.</title>
        <authorList>
            <person name="Fujii T."/>
            <person name="Koike H."/>
            <person name="Sawayama S."/>
            <person name="Yano S."/>
            <person name="Inoue H."/>
        </authorList>
    </citation>
    <scope>NUCLEOTIDE SEQUENCE [LARGE SCALE GENOMIC DNA]</scope>
    <source>
        <strain evidence="4">Y-94</strain>
    </source>
</reference>
<organism evidence="3 4">
    <name type="scientific">Talaromyces pinophilus</name>
    <name type="common">Penicillium pinophilum</name>
    <dbReference type="NCBI Taxonomy" id="128442"/>
    <lineage>
        <taxon>Eukaryota</taxon>
        <taxon>Fungi</taxon>
        <taxon>Dikarya</taxon>
        <taxon>Ascomycota</taxon>
        <taxon>Pezizomycotina</taxon>
        <taxon>Eurotiomycetes</taxon>
        <taxon>Eurotiomycetidae</taxon>
        <taxon>Eurotiales</taxon>
        <taxon>Trichocomaceae</taxon>
        <taxon>Talaromyces</taxon>
        <taxon>Talaromyces sect. Talaromyces</taxon>
    </lineage>
</organism>
<evidence type="ECO:0000313" key="4">
    <source>
        <dbReference type="Proteomes" id="UP000053095"/>
    </source>
</evidence>
<dbReference type="SUPFAM" id="SSF52833">
    <property type="entry name" value="Thioredoxin-like"/>
    <property type="match status" value="1"/>
</dbReference>
<proteinExistence type="inferred from homology"/>
<name>A0A478EB80_TALPI</name>
<dbReference type="Pfam" id="PF13417">
    <property type="entry name" value="GST_N_3"/>
    <property type="match status" value="1"/>
</dbReference>
<dbReference type="PROSITE" id="PS50404">
    <property type="entry name" value="GST_NTER"/>
    <property type="match status" value="1"/>
</dbReference>
<evidence type="ECO:0000259" key="2">
    <source>
        <dbReference type="PROSITE" id="PS50404"/>
    </source>
</evidence>
<dbReference type="EMBL" id="DF933840">
    <property type="protein sequence ID" value="GAM42612.1"/>
    <property type="molecule type" value="Genomic_DNA"/>
</dbReference>
<dbReference type="GO" id="GO:0016740">
    <property type="term" value="F:transferase activity"/>
    <property type="evidence" value="ECO:0007669"/>
    <property type="project" value="UniProtKB-KW"/>
</dbReference>
<accession>A0A478EB80</accession>
<dbReference type="AlphaFoldDB" id="A0A478EB80"/>
<sequence length="160" mass="17600">MSVVTEPRGFIDFYNKPGSSNGAKVAIILNELGLTYRHHEIRPSTSPLDKDTTYHSLSPNGHFPVITDIHPDGFKISLDQTGAIAQYLISEYDRDDHAISFPQRSAVEIEAMNWFFFGATRVAPAHGEAVHYKKEAPEGESSIADIAQIPFVVAAEEAGE</sequence>
<gene>
    <name evidence="3" type="ORF">TCE0_044f16748</name>
</gene>
<dbReference type="PANTHER" id="PTHR44051:SF8">
    <property type="entry name" value="GLUTATHIONE S-TRANSFERASE GSTA"/>
    <property type="match status" value="1"/>
</dbReference>
<dbReference type="PANTHER" id="PTHR44051">
    <property type="entry name" value="GLUTATHIONE S-TRANSFERASE-RELATED"/>
    <property type="match status" value="1"/>
</dbReference>
<dbReference type="Proteomes" id="UP000053095">
    <property type="component" value="Unassembled WGS sequence"/>
</dbReference>
<comment type="similarity">
    <text evidence="1">Belongs to the GST superfamily.</text>
</comment>
<evidence type="ECO:0000256" key="1">
    <source>
        <dbReference type="ARBA" id="ARBA00007409"/>
    </source>
</evidence>
<dbReference type="InterPro" id="IPR036249">
    <property type="entry name" value="Thioredoxin-like_sf"/>
</dbReference>
<dbReference type="Gene3D" id="1.20.1050.130">
    <property type="match status" value="1"/>
</dbReference>
<evidence type="ECO:0000313" key="3">
    <source>
        <dbReference type="EMBL" id="GAM42612.1"/>
    </source>
</evidence>
<protein>
    <submittedName>
        <fullName evidence="3">Glutathione S-transferase</fullName>
    </submittedName>
</protein>
<keyword evidence="4" id="KW-1185">Reference proteome</keyword>